<reference evidence="1 2" key="1">
    <citation type="journal article" date="2016" name="Sci. Rep.">
        <title>Metabolic traits of an uncultured archaeal lineage -MSBL1- from brine pools of the Red Sea.</title>
        <authorList>
            <person name="Mwirichia R."/>
            <person name="Alam I."/>
            <person name="Rashid M."/>
            <person name="Vinu M."/>
            <person name="Ba-Alawi W."/>
            <person name="Anthony Kamau A."/>
            <person name="Kamanda Ngugi D."/>
            <person name="Goker M."/>
            <person name="Klenk H.P."/>
            <person name="Bajic V."/>
            <person name="Stingl U."/>
        </authorList>
    </citation>
    <scope>NUCLEOTIDE SEQUENCE [LARGE SCALE GENOMIC DNA]</scope>
    <source>
        <strain evidence="1">SCGC-AAA382K21</strain>
    </source>
</reference>
<proteinExistence type="predicted"/>
<dbReference type="Proteomes" id="UP000070504">
    <property type="component" value="Unassembled WGS sequence"/>
</dbReference>
<protein>
    <recommendedName>
        <fullName evidence="3">Thiamine biosynthesis protein ThiS</fullName>
    </recommendedName>
</protein>
<name>A0A133VLC2_9EURY</name>
<evidence type="ECO:0008006" key="3">
    <source>
        <dbReference type="Google" id="ProtNLM"/>
    </source>
</evidence>
<dbReference type="Gene3D" id="3.10.20.30">
    <property type="match status" value="1"/>
</dbReference>
<dbReference type="Pfam" id="PF02597">
    <property type="entry name" value="ThiS"/>
    <property type="match status" value="1"/>
</dbReference>
<dbReference type="EMBL" id="LHYH01000008">
    <property type="protein sequence ID" value="KXB07217.1"/>
    <property type="molecule type" value="Genomic_DNA"/>
</dbReference>
<sequence length="84" mass="9441">MKVKIENSTNLEELKLERDWEVELSDGSTMEDLLVELGLKRLIEEDGSVSSLVMMFKNKKAVQKTDENLEDGDKLKIMPLASGG</sequence>
<dbReference type="AlphaFoldDB" id="A0A133VLC2"/>
<organism evidence="1 2">
    <name type="scientific">candidate division MSBL1 archaeon SCGC-AAA382K21</name>
    <dbReference type="NCBI Taxonomy" id="1698283"/>
    <lineage>
        <taxon>Archaea</taxon>
        <taxon>Methanobacteriati</taxon>
        <taxon>Methanobacteriota</taxon>
        <taxon>candidate division MSBL1</taxon>
    </lineage>
</organism>
<dbReference type="InterPro" id="IPR003749">
    <property type="entry name" value="ThiS/MoaD-like"/>
</dbReference>
<gene>
    <name evidence="1" type="ORF">AKJ54_00530</name>
</gene>
<dbReference type="SUPFAM" id="SSF54285">
    <property type="entry name" value="MoaD/ThiS"/>
    <property type="match status" value="1"/>
</dbReference>
<evidence type="ECO:0000313" key="1">
    <source>
        <dbReference type="EMBL" id="KXB07217.1"/>
    </source>
</evidence>
<accession>A0A133VLC2</accession>
<dbReference type="InterPro" id="IPR012675">
    <property type="entry name" value="Beta-grasp_dom_sf"/>
</dbReference>
<dbReference type="InterPro" id="IPR016155">
    <property type="entry name" value="Mopterin_synth/thiamin_S_b"/>
</dbReference>
<comment type="caution">
    <text evidence="1">The sequence shown here is derived from an EMBL/GenBank/DDBJ whole genome shotgun (WGS) entry which is preliminary data.</text>
</comment>
<keyword evidence="2" id="KW-1185">Reference proteome</keyword>
<dbReference type="CDD" id="cd17040">
    <property type="entry name" value="Ubl_MoaD_like"/>
    <property type="match status" value="1"/>
</dbReference>
<evidence type="ECO:0000313" key="2">
    <source>
        <dbReference type="Proteomes" id="UP000070504"/>
    </source>
</evidence>